<gene>
    <name evidence="1" type="ORF">ElyMa_003730800</name>
</gene>
<organism evidence="1 2">
    <name type="scientific">Elysia marginata</name>
    <dbReference type="NCBI Taxonomy" id="1093978"/>
    <lineage>
        <taxon>Eukaryota</taxon>
        <taxon>Metazoa</taxon>
        <taxon>Spiralia</taxon>
        <taxon>Lophotrochozoa</taxon>
        <taxon>Mollusca</taxon>
        <taxon>Gastropoda</taxon>
        <taxon>Heterobranchia</taxon>
        <taxon>Euthyneura</taxon>
        <taxon>Panpulmonata</taxon>
        <taxon>Sacoglossa</taxon>
        <taxon>Placobranchoidea</taxon>
        <taxon>Plakobranchidae</taxon>
        <taxon>Elysia</taxon>
    </lineage>
</organism>
<proteinExistence type="predicted"/>
<protein>
    <submittedName>
        <fullName evidence="1">Uncharacterized protein</fullName>
    </submittedName>
</protein>
<evidence type="ECO:0000313" key="2">
    <source>
        <dbReference type="Proteomes" id="UP000762676"/>
    </source>
</evidence>
<sequence length="145" mass="14949">MHLKFTATLTFGDKVLVTSLTVGSTTSMSNARCTSKQPAGCELSTVSVDVTISPGGLSISCGTACATPSAGAAIFDGARLGHPRPLVLTLGRGGVLTTRGHPPVWQGSHPLNLVCTSLLYCSFLHFARFTNTGCVPSRAQLATSV</sequence>
<dbReference type="EMBL" id="BMAT01007649">
    <property type="protein sequence ID" value="GFR68385.1"/>
    <property type="molecule type" value="Genomic_DNA"/>
</dbReference>
<keyword evidence="2" id="KW-1185">Reference proteome</keyword>
<dbReference type="Proteomes" id="UP000762676">
    <property type="component" value="Unassembled WGS sequence"/>
</dbReference>
<name>A0AAV4F5V8_9GAST</name>
<evidence type="ECO:0000313" key="1">
    <source>
        <dbReference type="EMBL" id="GFR68385.1"/>
    </source>
</evidence>
<comment type="caution">
    <text evidence="1">The sequence shown here is derived from an EMBL/GenBank/DDBJ whole genome shotgun (WGS) entry which is preliminary data.</text>
</comment>
<dbReference type="AlphaFoldDB" id="A0AAV4F5V8"/>
<accession>A0AAV4F5V8</accession>
<reference evidence="1 2" key="1">
    <citation type="journal article" date="2021" name="Elife">
        <title>Chloroplast acquisition without the gene transfer in kleptoplastic sea slugs, Plakobranchus ocellatus.</title>
        <authorList>
            <person name="Maeda T."/>
            <person name="Takahashi S."/>
            <person name="Yoshida T."/>
            <person name="Shimamura S."/>
            <person name="Takaki Y."/>
            <person name="Nagai Y."/>
            <person name="Toyoda A."/>
            <person name="Suzuki Y."/>
            <person name="Arimoto A."/>
            <person name="Ishii H."/>
            <person name="Satoh N."/>
            <person name="Nishiyama T."/>
            <person name="Hasebe M."/>
            <person name="Maruyama T."/>
            <person name="Minagawa J."/>
            <person name="Obokata J."/>
            <person name="Shigenobu S."/>
        </authorList>
    </citation>
    <scope>NUCLEOTIDE SEQUENCE [LARGE SCALE GENOMIC DNA]</scope>
</reference>